<dbReference type="Proteomes" id="UP000677875">
    <property type="component" value="Unassembled WGS sequence"/>
</dbReference>
<proteinExistence type="predicted"/>
<gene>
    <name evidence="1" type="ORF">J5Y05_09015</name>
</gene>
<organism evidence="1 2">
    <name type="scientific">Streptomyces tagetis</name>
    <dbReference type="NCBI Taxonomy" id="2820809"/>
    <lineage>
        <taxon>Bacteria</taxon>
        <taxon>Bacillati</taxon>
        <taxon>Actinomycetota</taxon>
        <taxon>Actinomycetes</taxon>
        <taxon>Kitasatosporales</taxon>
        <taxon>Streptomycetaceae</taxon>
        <taxon>Streptomyces</taxon>
    </lineage>
</organism>
<dbReference type="EMBL" id="JAGPNL010000002">
    <property type="protein sequence ID" value="MBQ0826648.1"/>
    <property type="molecule type" value="Genomic_DNA"/>
</dbReference>
<accession>A0A941B6R2</accession>
<name>A0A941B6R2_9ACTN</name>
<evidence type="ECO:0000313" key="1">
    <source>
        <dbReference type="EMBL" id="MBQ0826648.1"/>
    </source>
</evidence>
<reference evidence="1" key="1">
    <citation type="submission" date="2021-04" db="EMBL/GenBank/DDBJ databases">
        <title>Genome seq and assembly of Streptomyces sp. RG38.</title>
        <authorList>
            <person name="Chhetri G."/>
        </authorList>
    </citation>
    <scope>NUCLEOTIDE SEQUENCE</scope>
    <source>
        <strain evidence="1">RG38</strain>
    </source>
</reference>
<comment type="caution">
    <text evidence="1">The sequence shown here is derived from an EMBL/GenBank/DDBJ whole genome shotgun (WGS) entry which is preliminary data.</text>
</comment>
<dbReference type="AlphaFoldDB" id="A0A941B6R2"/>
<keyword evidence="2" id="KW-1185">Reference proteome</keyword>
<dbReference type="RefSeq" id="WP_210870127.1">
    <property type="nucleotide sequence ID" value="NZ_JAGPNL010000002.1"/>
</dbReference>
<sequence>MTTPLTEFADENKYKATETVKNLTARLATCDAELAKTETAAADATTALAGVAADEADIRRRLALAPLPADADSLVEQLAAKLIERQYAVATAGHTADALGAKERERDAIAQALDGARRTLETAAETMTSVQKDADRAGEWLATAQGRSVGDALGGAAPALAAAPYTEARNRLDSLLGEALVDLFLARGREAGQRDAEIADGLDRARRARWKSLVERGDPSGAVLSARHAYDAAVAALRAVAEGAPLRFEAALSRLAAIRGGADPTPAEQDRMNSLRETAETAASREQAVLTAADNLREARMRLDDKALGKIREDPAFDPGTSPQVAKERAAVATAQEELFTREQELAGDRRALDMWEAAIPDALKEQVLAFLTADATLRELTGTHVHQLVTAVTRKCDALVDALKAAARTAAVSERLAAEVTARAGKADAWRAVAAARRAALVRGEA</sequence>
<evidence type="ECO:0000313" key="2">
    <source>
        <dbReference type="Proteomes" id="UP000677875"/>
    </source>
</evidence>
<protein>
    <submittedName>
        <fullName evidence="1">Uncharacterized protein</fullName>
    </submittedName>
</protein>